<feature type="domain" description="Moybdenum cofactor oxidoreductase dimerisation" evidence="6">
    <location>
        <begin position="202"/>
        <end position="295"/>
    </location>
</feature>
<dbReference type="Pfam" id="PF03404">
    <property type="entry name" value="Mo-co_dimer"/>
    <property type="match status" value="1"/>
</dbReference>
<accession>A0A381VI08</accession>
<evidence type="ECO:0000256" key="3">
    <source>
        <dbReference type="ARBA" id="ARBA00022723"/>
    </source>
</evidence>
<keyword evidence="2" id="KW-0500">Molybdenum</keyword>
<dbReference type="InterPro" id="IPR000572">
    <property type="entry name" value="OxRdtase_Mopterin-bd_dom"/>
</dbReference>
<comment type="cofactor">
    <cofactor evidence="1">
        <name>Mo-molybdopterin</name>
        <dbReference type="ChEBI" id="CHEBI:71302"/>
    </cofactor>
</comment>
<dbReference type="EMBL" id="UINC01008690">
    <property type="protein sequence ID" value="SVA39083.1"/>
    <property type="molecule type" value="Genomic_DNA"/>
</dbReference>
<protein>
    <recommendedName>
        <fullName evidence="8">Oxidoreductase molybdopterin-binding domain-containing protein</fullName>
    </recommendedName>
</protein>
<dbReference type="GO" id="GO:0030151">
    <property type="term" value="F:molybdenum ion binding"/>
    <property type="evidence" value="ECO:0007669"/>
    <property type="project" value="InterPro"/>
</dbReference>
<keyword evidence="3" id="KW-0479">Metal-binding</keyword>
<organism evidence="7">
    <name type="scientific">marine metagenome</name>
    <dbReference type="NCBI Taxonomy" id="408172"/>
    <lineage>
        <taxon>unclassified sequences</taxon>
        <taxon>metagenomes</taxon>
        <taxon>ecological metagenomes</taxon>
    </lineage>
</organism>
<dbReference type="AlphaFoldDB" id="A0A381VI08"/>
<evidence type="ECO:0000256" key="2">
    <source>
        <dbReference type="ARBA" id="ARBA00022505"/>
    </source>
</evidence>
<evidence type="ECO:0000313" key="7">
    <source>
        <dbReference type="EMBL" id="SVA39083.1"/>
    </source>
</evidence>
<evidence type="ECO:0000259" key="5">
    <source>
        <dbReference type="Pfam" id="PF00174"/>
    </source>
</evidence>
<dbReference type="PANTHER" id="PTHR19372">
    <property type="entry name" value="SULFITE REDUCTASE"/>
    <property type="match status" value="1"/>
</dbReference>
<reference evidence="7" key="1">
    <citation type="submission" date="2018-05" db="EMBL/GenBank/DDBJ databases">
        <authorList>
            <person name="Lanie J.A."/>
            <person name="Ng W.-L."/>
            <person name="Kazmierczak K.M."/>
            <person name="Andrzejewski T.M."/>
            <person name="Davidsen T.M."/>
            <person name="Wayne K.J."/>
            <person name="Tettelin H."/>
            <person name="Glass J.I."/>
            <person name="Rusch D."/>
            <person name="Podicherti R."/>
            <person name="Tsui H.-C.T."/>
            <person name="Winkler M.E."/>
        </authorList>
    </citation>
    <scope>NUCLEOTIDE SEQUENCE</scope>
</reference>
<feature type="domain" description="Oxidoreductase molybdopterin-binding" evidence="5">
    <location>
        <begin position="16"/>
        <end position="178"/>
    </location>
</feature>
<dbReference type="Gene3D" id="2.60.40.650">
    <property type="match status" value="1"/>
</dbReference>
<dbReference type="InterPro" id="IPR014756">
    <property type="entry name" value="Ig_E-set"/>
</dbReference>
<dbReference type="Gene3D" id="3.90.420.10">
    <property type="entry name" value="Oxidoreductase, molybdopterin-binding domain"/>
    <property type="match status" value="1"/>
</dbReference>
<dbReference type="GO" id="GO:0043546">
    <property type="term" value="F:molybdopterin cofactor binding"/>
    <property type="evidence" value="ECO:0007669"/>
    <property type="project" value="TreeGrafter"/>
</dbReference>
<dbReference type="NCBIfam" id="TIGR04555">
    <property type="entry name" value="sulfite_DH_soxC"/>
    <property type="match status" value="1"/>
</dbReference>
<gene>
    <name evidence="7" type="ORF">METZ01_LOCUS91937</name>
</gene>
<dbReference type="InterPro" id="IPR036374">
    <property type="entry name" value="OxRdtase_Mopterin-bd_sf"/>
</dbReference>
<evidence type="ECO:0000259" key="6">
    <source>
        <dbReference type="Pfam" id="PF03404"/>
    </source>
</evidence>
<dbReference type="SUPFAM" id="SSF81296">
    <property type="entry name" value="E set domains"/>
    <property type="match status" value="1"/>
</dbReference>
<evidence type="ECO:0000256" key="1">
    <source>
        <dbReference type="ARBA" id="ARBA00001924"/>
    </source>
</evidence>
<dbReference type="InterPro" id="IPR008335">
    <property type="entry name" value="Mopterin_OxRdtase_euk"/>
</dbReference>
<dbReference type="PANTHER" id="PTHR19372:SF7">
    <property type="entry name" value="SULFITE OXIDASE, MITOCHONDRIAL"/>
    <property type="match status" value="1"/>
</dbReference>
<dbReference type="GO" id="GO:0008482">
    <property type="term" value="F:sulfite oxidase activity"/>
    <property type="evidence" value="ECO:0007669"/>
    <property type="project" value="TreeGrafter"/>
</dbReference>
<name>A0A381VI08_9ZZZZ</name>
<dbReference type="GO" id="GO:0020037">
    <property type="term" value="F:heme binding"/>
    <property type="evidence" value="ECO:0007669"/>
    <property type="project" value="TreeGrafter"/>
</dbReference>
<sequence length="329" mass="36197">MNGTITPNSLHFERHHSGIPNIDPAQHHLTIFGMVERPLTFDYNDLLRYPMQSRVLFLECSGNSYQNTAPQAADMTCGELNGLVSSAEWTGVPLHYLLDEAGVKPSASWVIAEGADASGNNRSVPLSLALQDTMIALYQNGEPLRPAHGYPIRLLVPGCEGNLSIKWLRSLKLLDQAAHTREETSKYSDLMRDGVAGQFSLKMEVKSLITSPSGKMKLPEQGIYEISGLAWSGMGAIRGVEVSADSGATWSEAELQSEAGIYRAVRFRIPWRWTGQPAVLQSRALDSNGNLQPTRSDALRGHAPGLVYHYNGIQSWLVNEQGQVRNHYA</sequence>
<dbReference type="InterPro" id="IPR005066">
    <property type="entry name" value="MoCF_OxRdtse_dimer"/>
</dbReference>
<dbReference type="GO" id="GO:0006790">
    <property type="term" value="P:sulfur compound metabolic process"/>
    <property type="evidence" value="ECO:0007669"/>
    <property type="project" value="TreeGrafter"/>
</dbReference>
<dbReference type="PRINTS" id="PR00407">
    <property type="entry name" value="EUMOPTERIN"/>
</dbReference>
<keyword evidence="4" id="KW-0560">Oxidoreductase</keyword>
<dbReference type="InterPro" id="IPR030835">
    <property type="entry name" value="Sulfite_DH_SoxC"/>
</dbReference>
<dbReference type="Pfam" id="PF00174">
    <property type="entry name" value="Oxidored_molyb"/>
    <property type="match status" value="1"/>
</dbReference>
<evidence type="ECO:0000256" key="4">
    <source>
        <dbReference type="ARBA" id="ARBA00023002"/>
    </source>
</evidence>
<evidence type="ECO:0008006" key="8">
    <source>
        <dbReference type="Google" id="ProtNLM"/>
    </source>
</evidence>
<proteinExistence type="predicted"/>
<dbReference type="SUPFAM" id="SSF56524">
    <property type="entry name" value="Oxidoreductase molybdopterin-binding domain"/>
    <property type="match status" value="1"/>
</dbReference>